<dbReference type="Proteomes" id="UP000838756">
    <property type="component" value="Unassembled WGS sequence"/>
</dbReference>
<protein>
    <submittedName>
        <fullName evidence="1">Jg17599 protein</fullName>
    </submittedName>
</protein>
<evidence type="ECO:0000313" key="2">
    <source>
        <dbReference type="Proteomes" id="UP000838756"/>
    </source>
</evidence>
<proteinExistence type="predicted"/>
<gene>
    <name evidence="1" type="primary">jg17599</name>
    <name evidence="1" type="ORF">PAEG_LOCUS25157</name>
</gene>
<reference evidence="1" key="1">
    <citation type="submission" date="2022-03" db="EMBL/GenBank/DDBJ databases">
        <authorList>
            <person name="Lindestad O."/>
        </authorList>
    </citation>
    <scope>NUCLEOTIDE SEQUENCE</scope>
</reference>
<dbReference type="EMBL" id="CAKXAJ010026299">
    <property type="protein sequence ID" value="CAH2266073.1"/>
    <property type="molecule type" value="Genomic_DNA"/>
</dbReference>
<dbReference type="AlphaFoldDB" id="A0A8S4SEU1"/>
<keyword evidence="2" id="KW-1185">Reference proteome</keyword>
<comment type="caution">
    <text evidence="1">The sequence shown here is derived from an EMBL/GenBank/DDBJ whole genome shotgun (WGS) entry which is preliminary data.</text>
</comment>
<evidence type="ECO:0000313" key="1">
    <source>
        <dbReference type="EMBL" id="CAH2266073.1"/>
    </source>
</evidence>
<dbReference type="OrthoDB" id="2428204at2759"/>
<name>A0A8S4SEU1_9NEOP</name>
<accession>A0A8S4SEU1</accession>
<organism evidence="1 2">
    <name type="scientific">Pararge aegeria aegeria</name>
    <dbReference type="NCBI Taxonomy" id="348720"/>
    <lineage>
        <taxon>Eukaryota</taxon>
        <taxon>Metazoa</taxon>
        <taxon>Ecdysozoa</taxon>
        <taxon>Arthropoda</taxon>
        <taxon>Hexapoda</taxon>
        <taxon>Insecta</taxon>
        <taxon>Pterygota</taxon>
        <taxon>Neoptera</taxon>
        <taxon>Endopterygota</taxon>
        <taxon>Lepidoptera</taxon>
        <taxon>Glossata</taxon>
        <taxon>Ditrysia</taxon>
        <taxon>Papilionoidea</taxon>
        <taxon>Nymphalidae</taxon>
        <taxon>Satyrinae</taxon>
        <taxon>Satyrini</taxon>
        <taxon>Parargina</taxon>
        <taxon>Pararge</taxon>
    </lineage>
</organism>
<sequence length="348" mass="38550">METLLDKFKREQGGLRRSRSVRASLRLIGNRWRAKDDETSEDIDGIKDDVVLTQIFNGEKDYSVAYTGIDGTYKPKTPNMAKRKQEPVKLRKKSGDIDLTLKPQRHRRVDKTKFSDLFNKKTKSASAKELLVPDKIPPKAAAILHIQPMKDTKDKTKKKLKGMGKSESVNIITGVATHRRTRRGSESDMCGAQPRGCVNPAFVYSTPPKDRKLTLSPSTYLKLQYGALLDGCGGELPSLSACAPLPPHLDKATRRQQKDARAQQDKIAQVNIHLQALFAAVEHGYVDKARNILDSTDVDVNRCRSGDPALKSELSQGFTGFKQNSALGEVSLETDKGAGIITPTLRLN</sequence>